<dbReference type="AlphaFoldDB" id="A0A0D8BLZ0"/>
<evidence type="ECO:0000313" key="7">
    <source>
        <dbReference type="EMBL" id="KJE25115.1"/>
    </source>
</evidence>
<sequence length="402" mass="43369">MSEQTTAPAQPRVSAKAMTFTESVIRDMTRLALAHDAVNLAQGFPDFACPPELKEAAKAAIDADVNQYAITWGAAEFRAAVAAKVGRTYPGWSVDPDTEICVTCGSTEAMIATMLALVDPGDEVIMFEPFYENYGPDTILSGARPRLVRLHAPDWSIDPAELRAAFSDRTRAIVLNTPHNPTGKVLRRDELELVAELCQRHDTLVFTDEIYEHIHYLGPGGHIPPATIPGLEDRTVTINALSKTYAVTGWRVGWTIAPPAYTSAIRKVHDFLTVGAAAPLQAGGVAAMGLPPAYYDGLAEQYRTRRDLLCASLADTGFTFRQPDGAYYVMCDTRAIDPAGDDVALARRLVTEIGVAAVPGSSFFADPADGRHIIRFGFPKKLSTLQAAADRLARLSRPAAGG</sequence>
<gene>
    <name evidence="7" type="ORF">FF36_00727</name>
</gene>
<dbReference type="OrthoDB" id="9763453at2"/>
<dbReference type="CDD" id="cd00609">
    <property type="entry name" value="AAT_like"/>
    <property type="match status" value="1"/>
</dbReference>
<accession>A0A0D8BLZ0</accession>
<organism evidence="7 8">
    <name type="scientific">Frankia torreyi</name>
    <dbReference type="NCBI Taxonomy" id="1856"/>
    <lineage>
        <taxon>Bacteria</taxon>
        <taxon>Bacillati</taxon>
        <taxon>Actinomycetota</taxon>
        <taxon>Actinomycetes</taxon>
        <taxon>Frankiales</taxon>
        <taxon>Frankiaceae</taxon>
        <taxon>Frankia</taxon>
    </lineage>
</organism>
<evidence type="ECO:0000256" key="1">
    <source>
        <dbReference type="ARBA" id="ARBA00001933"/>
    </source>
</evidence>
<comment type="cofactor">
    <cofactor evidence="1">
        <name>pyridoxal 5'-phosphate</name>
        <dbReference type="ChEBI" id="CHEBI:597326"/>
    </cofactor>
</comment>
<dbReference type="GO" id="GO:0030170">
    <property type="term" value="F:pyridoxal phosphate binding"/>
    <property type="evidence" value="ECO:0007669"/>
    <property type="project" value="InterPro"/>
</dbReference>
<dbReference type="PANTHER" id="PTHR43807:SF20">
    <property type="entry name" value="FI04487P"/>
    <property type="match status" value="1"/>
</dbReference>
<dbReference type="GO" id="GO:0016212">
    <property type="term" value="F:kynurenine-oxoglutarate transaminase activity"/>
    <property type="evidence" value="ECO:0007669"/>
    <property type="project" value="TreeGrafter"/>
</dbReference>
<dbReference type="InterPro" id="IPR015421">
    <property type="entry name" value="PyrdxlP-dep_Trfase_major"/>
</dbReference>
<dbReference type="FunFam" id="3.40.640.10:FF:000033">
    <property type="entry name" value="Aspartate aminotransferase"/>
    <property type="match status" value="1"/>
</dbReference>
<reference evidence="8" key="1">
    <citation type="submission" date="2015-02" db="EMBL/GenBank/DDBJ databases">
        <title>Draft Genome of Frankia sp. CpI1-S.</title>
        <authorList>
            <person name="Oshone R.T."/>
            <person name="Ngom M."/>
            <person name="Ghodhbane-Gtari F."/>
            <person name="Gtari M."/>
            <person name="Morris K."/>
            <person name="Thomas K."/>
            <person name="Sen A."/>
            <person name="Tisa L.S."/>
        </authorList>
    </citation>
    <scope>NUCLEOTIDE SEQUENCE [LARGE SCALE GENOMIC DNA]</scope>
    <source>
        <strain evidence="8">CpI1-S</strain>
    </source>
</reference>
<evidence type="ECO:0000259" key="6">
    <source>
        <dbReference type="Pfam" id="PF00155"/>
    </source>
</evidence>
<dbReference type="EMBL" id="JYFN01000003">
    <property type="protein sequence ID" value="KJE25115.1"/>
    <property type="molecule type" value="Genomic_DNA"/>
</dbReference>
<dbReference type="Gene3D" id="3.90.1150.10">
    <property type="entry name" value="Aspartate Aminotransferase, domain 1"/>
    <property type="match status" value="1"/>
</dbReference>
<feature type="domain" description="Aminotransferase class I/classII large" evidence="6">
    <location>
        <begin position="36"/>
        <end position="371"/>
    </location>
</feature>
<keyword evidence="5" id="KW-0663">Pyridoxal phosphate</keyword>
<dbReference type="InterPro" id="IPR004839">
    <property type="entry name" value="Aminotransferase_I/II_large"/>
</dbReference>
<protein>
    <submittedName>
        <fullName evidence="7">Aspartate/tyrosine/aromatic aminotransferase</fullName>
        <ecNumber evidence="7">2.6.1.-</ecNumber>
    </submittedName>
</protein>
<dbReference type="InterPro" id="IPR051326">
    <property type="entry name" value="Kynurenine-oxoglutarate_AT"/>
</dbReference>
<dbReference type="Proteomes" id="UP000032545">
    <property type="component" value="Unassembled WGS sequence"/>
</dbReference>
<dbReference type="InterPro" id="IPR015422">
    <property type="entry name" value="PyrdxlP-dep_Trfase_small"/>
</dbReference>
<keyword evidence="4 7" id="KW-0808">Transferase</keyword>
<comment type="caution">
    <text evidence="7">The sequence shown here is derived from an EMBL/GenBank/DDBJ whole genome shotgun (WGS) entry which is preliminary data.</text>
</comment>
<evidence type="ECO:0000256" key="5">
    <source>
        <dbReference type="ARBA" id="ARBA00022898"/>
    </source>
</evidence>
<name>A0A0D8BLZ0_9ACTN</name>
<comment type="similarity">
    <text evidence="2">Belongs to the class-I pyridoxal-phosphate-dependent aminotransferase family.</text>
</comment>
<dbReference type="SUPFAM" id="SSF53383">
    <property type="entry name" value="PLP-dependent transferases"/>
    <property type="match status" value="1"/>
</dbReference>
<dbReference type="PATRIC" id="fig|1502723.3.peg.2346"/>
<dbReference type="InterPro" id="IPR015424">
    <property type="entry name" value="PyrdxlP-dep_Trfase"/>
</dbReference>
<evidence type="ECO:0000256" key="4">
    <source>
        <dbReference type="ARBA" id="ARBA00022679"/>
    </source>
</evidence>
<dbReference type="RefSeq" id="WP_044883484.1">
    <property type="nucleotide sequence ID" value="NZ_JYFN01000003.1"/>
</dbReference>
<dbReference type="PANTHER" id="PTHR43807">
    <property type="entry name" value="FI04487P"/>
    <property type="match status" value="1"/>
</dbReference>
<evidence type="ECO:0000256" key="2">
    <source>
        <dbReference type="ARBA" id="ARBA00007441"/>
    </source>
</evidence>
<keyword evidence="8" id="KW-1185">Reference proteome</keyword>
<proteinExistence type="inferred from homology"/>
<evidence type="ECO:0000256" key="3">
    <source>
        <dbReference type="ARBA" id="ARBA00022576"/>
    </source>
</evidence>
<reference evidence="7 8" key="2">
    <citation type="journal article" date="2016" name="Genome Announc.">
        <title>Permanent Draft Genome Sequences for Two Variants of Frankia sp. Strain CpI1, the First Frankia Strain Isolated from Root Nodules of Comptonia peregrina.</title>
        <authorList>
            <person name="Oshone R."/>
            <person name="Hurst S.G.IV."/>
            <person name="Abebe-Akele F."/>
            <person name="Simpson S."/>
            <person name="Morris K."/>
            <person name="Thomas W.K."/>
            <person name="Tisa L.S."/>
        </authorList>
    </citation>
    <scope>NUCLEOTIDE SEQUENCE [LARGE SCALE GENOMIC DNA]</scope>
    <source>
        <strain evidence="8">CpI1-S</strain>
    </source>
</reference>
<dbReference type="GO" id="GO:0005737">
    <property type="term" value="C:cytoplasm"/>
    <property type="evidence" value="ECO:0007669"/>
    <property type="project" value="TreeGrafter"/>
</dbReference>
<keyword evidence="3 7" id="KW-0032">Aminotransferase</keyword>
<evidence type="ECO:0000313" key="8">
    <source>
        <dbReference type="Proteomes" id="UP000032545"/>
    </source>
</evidence>
<dbReference type="EC" id="2.6.1.-" evidence="7"/>
<dbReference type="Pfam" id="PF00155">
    <property type="entry name" value="Aminotran_1_2"/>
    <property type="match status" value="1"/>
</dbReference>
<dbReference type="Gene3D" id="3.40.640.10">
    <property type="entry name" value="Type I PLP-dependent aspartate aminotransferase-like (Major domain)"/>
    <property type="match status" value="1"/>
</dbReference>